<accession>A0A3N9XL05</accession>
<keyword evidence="3" id="KW-1185">Reference proteome</keyword>
<proteinExistence type="predicted"/>
<feature type="region of interest" description="Disordered" evidence="1">
    <location>
        <begin position="25"/>
        <end position="60"/>
    </location>
</feature>
<dbReference type="EMBL" id="QGSY01000087">
    <property type="protein sequence ID" value="RQX13600.1"/>
    <property type="molecule type" value="Genomic_DNA"/>
</dbReference>
<organism evidence="2 3">
    <name type="scientific">Micromonospora arida</name>
    <dbReference type="NCBI Taxonomy" id="2203715"/>
    <lineage>
        <taxon>Bacteria</taxon>
        <taxon>Bacillati</taxon>
        <taxon>Actinomycetota</taxon>
        <taxon>Actinomycetes</taxon>
        <taxon>Micromonosporales</taxon>
        <taxon>Micromonosporaceae</taxon>
        <taxon>Micromonospora</taxon>
    </lineage>
</organism>
<reference evidence="2 3" key="1">
    <citation type="submission" date="2018-05" db="EMBL/GenBank/DDBJ databases">
        <title>Micromonospora from Atacama Desert.</title>
        <authorList>
            <person name="Carro L."/>
            <person name="Goodfellow M."/>
            <person name="Klenk H.-P."/>
        </authorList>
    </citation>
    <scope>NUCLEOTIDE SEQUENCE [LARGE SCALE GENOMIC DNA]</scope>
    <source>
        <strain evidence="2 3">LB32</strain>
    </source>
</reference>
<evidence type="ECO:0000313" key="3">
    <source>
        <dbReference type="Proteomes" id="UP000266889"/>
    </source>
</evidence>
<dbReference type="AlphaFoldDB" id="A0A3N9XL05"/>
<comment type="caution">
    <text evidence="2">The sequence shown here is derived from an EMBL/GenBank/DDBJ whole genome shotgun (WGS) entry which is preliminary data.</text>
</comment>
<dbReference type="Proteomes" id="UP000266889">
    <property type="component" value="Unassembled WGS sequence"/>
</dbReference>
<evidence type="ECO:0000313" key="2">
    <source>
        <dbReference type="EMBL" id="RQX13600.1"/>
    </source>
</evidence>
<name>A0A3N9XL05_9ACTN</name>
<gene>
    <name evidence="2" type="ORF">DLJ58_03505</name>
</gene>
<sequence length="60" mass="6281">MPIWSCGGCGLPWPCQTRKRELRAGFADPPRSSTSGGAILPGRPQVGRPGVSLGGWPAYS</sequence>
<protein>
    <submittedName>
        <fullName evidence="2">Uncharacterized protein</fullName>
    </submittedName>
</protein>
<evidence type="ECO:0000256" key="1">
    <source>
        <dbReference type="SAM" id="MobiDB-lite"/>
    </source>
</evidence>
<dbReference type="OrthoDB" id="3393036at2"/>